<dbReference type="PANTHER" id="PTHR19346">
    <property type="entry name" value="SUGAR PHOSPHATE TRANSPORTER DOMAIN-CONTAINING PROTEIN"/>
    <property type="match status" value="1"/>
</dbReference>
<dbReference type="Pfam" id="PF00892">
    <property type="entry name" value="EamA"/>
    <property type="match status" value="2"/>
</dbReference>
<feature type="transmembrane region" description="Helical" evidence="2">
    <location>
        <begin position="276"/>
        <end position="294"/>
    </location>
</feature>
<feature type="transmembrane region" description="Helical" evidence="2">
    <location>
        <begin position="249"/>
        <end position="267"/>
    </location>
</feature>
<feature type="transmembrane region" description="Helical" evidence="2">
    <location>
        <begin position="382"/>
        <end position="402"/>
    </location>
</feature>
<evidence type="ECO:0000256" key="2">
    <source>
        <dbReference type="SAM" id="Phobius"/>
    </source>
</evidence>
<name>A0AAD4DJK1_9FUNG</name>
<feature type="domain" description="EamA" evidence="3">
    <location>
        <begin position="311"/>
        <end position="453"/>
    </location>
</feature>
<feature type="transmembrane region" description="Helical" evidence="2">
    <location>
        <begin position="306"/>
        <end position="325"/>
    </location>
</feature>
<feature type="region of interest" description="Disordered" evidence="1">
    <location>
        <begin position="1"/>
        <end position="73"/>
    </location>
</feature>
<accession>A0AAD4DJK1</accession>
<keyword evidence="2" id="KW-0472">Membrane</keyword>
<feature type="transmembrane region" description="Helical" evidence="2">
    <location>
        <begin position="81"/>
        <end position="97"/>
    </location>
</feature>
<dbReference type="Proteomes" id="UP001194580">
    <property type="component" value="Unassembled WGS sequence"/>
</dbReference>
<sequence length="459" mass="50530">MSRSGTRKTRDSAASLNQTQPAAAAPAGQTTGTNNCSSQSRSQRDTTPLVPQNSTARNSHPEAIPIEDGPDDRHHADAKRFRMASIILFVCILSFVMQTELTKFVQTSMGYHKPYFILYISHSFWAIALPAQFIYTTYISPSAPTSLSSLHERIDYFARLIRQSTSDLYHRKAEYIMVNTSESTSSSTLASNFQSTASFSSATTVFTSREKSVLSKYLFWLTFGMTTLFMVPSYLWYACVAMTSMANLTAIYNTACFFAYLFSILLLREKIVANKVLAVFLSLLGVAVISLTSRDAGDGKSVTGKQSFSMAGDVLALIGAALYGFEEVVYKKYASPKVTPVTFANTMTGLMGVVTFTMLWVPIPLFHWMGHEIMELPTLKEFLSILMIATLGLIYNGCFMIVVSQTSPVFAAVGVMATIPLVALTDWVLFNESVGWGNILGGLSILAGFAILVRENRKR</sequence>
<feature type="domain" description="EamA" evidence="3">
    <location>
        <begin position="197"/>
        <end position="290"/>
    </location>
</feature>
<dbReference type="EMBL" id="JAAAIL010000099">
    <property type="protein sequence ID" value="KAG0279835.1"/>
    <property type="molecule type" value="Genomic_DNA"/>
</dbReference>
<feature type="transmembrane region" description="Helical" evidence="2">
    <location>
        <begin position="409"/>
        <end position="430"/>
    </location>
</feature>
<feature type="compositionally biased region" description="Low complexity" evidence="1">
    <location>
        <begin position="17"/>
        <end position="35"/>
    </location>
</feature>
<gene>
    <name evidence="4" type="ORF">BGZ95_012134</name>
</gene>
<protein>
    <recommendedName>
        <fullName evidence="3">EamA domain-containing protein</fullName>
    </recommendedName>
</protein>
<feature type="transmembrane region" description="Helical" evidence="2">
    <location>
        <begin position="346"/>
        <end position="370"/>
    </location>
</feature>
<evidence type="ECO:0000313" key="4">
    <source>
        <dbReference type="EMBL" id="KAG0279835.1"/>
    </source>
</evidence>
<dbReference type="InterPro" id="IPR026505">
    <property type="entry name" value="Solute_c_fam_35_mem_F3/F4"/>
</dbReference>
<feature type="transmembrane region" description="Helical" evidence="2">
    <location>
        <begin position="117"/>
        <end position="138"/>
    </location>
</feature>
<dbReference type="AlphaFoldDB" id="A0AAD4DJK1"/>
<evidence type="ECO:0000259" key="3">
    <source>
        <dbReference type="Pfam" id="PF00892"/>
    </source>
</evidence>
<feature type="transmembrane region" description="Helical" evidence="2">
    <location>
        <begin position="436"/>
        <end position="453"/>
    </location>
</feature>
<organism evidence="4 5">
    <name type="scientific">Linnemannia exigua</name>
    <dbReference type="NCBI Taxonomy" id="604196"/>
    <lineage>
        <taxon>Eukaryota</taxon>
        <taxon>Fungi</taxon>
        <taxon>Fungi incertae sedis</taxon>
        <taxon>Mucoromycota</taxon>
        <taxon>Mortierellomycotina</taxon>
        <taxon>Mortierellomycetes</taxon>
        <taxon>Mortierellales</taxon>
        <taxon>Mortierellaceae</taxon>
        <taxon>Linnemannia</taxon>
    </lineage>
</organism>
<keyword evidence="5" id="KW-1185">Reference proteome</keyword>
<reference evidence="4" key="1">
    <citation type="journal article" date="2020" name="Fungal Divers.">
        <title>Resolving the Mortierellaceae phylogeny through synthesis of multi-gene phylogenetics and phylogenomics.</title>
        <authorList>
            <person name="Vandepol N."/>
            <person name="Liber J."/>
            <person name="Desiro A."/>
            <person name="Na H."/>
            <person name="Kennedy M."/>
            <person name="Barry K."/>
            <person name="Grigoriev I.V."/>
            <person name="Miller A.N."/>
            <person name="O'Donnell K."/>
            <person name="Stajich J.E."/>
            <person name="Bonito G."/>
        </authorList>
    </citation>
    <scope>NUCLEOTIDE SEQUENCE</scope>
    <source>
        <strain evidence="4">NRRL 28262</strain>
    </source>
</reference>
<comment type="caution">
    <text evidence="4">The sequence shown here is derived from an EMBL/GenBank/DDBJ whole genome shotgun (WGS) entry which is preliminary data.</text>
</comment>
<dbReference type="InterPro" id="IPR037185">
    <property type="entry name" value="EmrE-like"/>
</dbReference>
<dbReference type="SUPFAM" id="SSF103481">
    <property type="entry name" value="Multidrug resistance efflux transporter EmrE"/>
    <property type="match status" value="2"/>
</dbReference>
<keyword evidence="2" id="KW-1133">Transmembrane helix</keyword>
<dbReference type="PANTHER" id="PTHR19346:SF4">
    <property type="entry name" value="SUGAR PHOSPHATE TRANSPORTER DOMAIN-CONTAINING PROTEIN"/>
    <property type="match status" value="1"/>
</dbReference>
<keyword evidence="2" id="KW-0812">Transmembrane</keyword>
<feature type="compositionally biased region" description="Polar residues" evidence="1">
    <location>
        <begin position="36"/>
        <end position="58"/>
    </location>
</feature>
<feature type="transmembrane region" description="Helical" evidence="2">
    <location>
        <begin position="217"/>
        <end position="237"/>
    </location>
</feature>
<dbReference type="GO" id="GO:0016020">
    <property type="term" value="C:membrane"/>
    <property type="evidence" value="ECO:0007669"/>
    <property type="project" value="InterPro"/>
</dbReference>
<proteinExistence type="predicted"/>
<dbReference type="InterPro" id="IPR000620">
    <property type="entry name" value="EamA_dom"/>
</dbReference>
<evidence type="ECO:0000256" key="1">
    <source>
        <dbReference type="SAM" id="MobiDB-lite"/>
    </source>
</evidence>
<evidence type="ECO:0000313" key="5">
    <source>
        <dbReference type="Proteomes" id="UP001194580"/>
    </source>
</evidence>